<dbReference type="InterPro" id="IPR021971">
    <property type="entry name" value="Salp15"/>
</dbReference>
<keyword evidence="2" id="KW-0964">Secreted</keyword>
<dbReference type="AlphaFoldDB" id="A0A6B0UXT8"/>
<feature type="chain" id="PRO_5025372110" evidence="7">
    <location>
        <begin position="19"/>
        <end position="166"/>
    </location>
</feature>
<feature type="compositionally biased region" description="Polar residues" evidence="6">
    <location>
        <begin position="62"/>
        <end position="75"/>
    </location>
</feature>
<feature type="signal peptide" evidence="7">
    <location>
        <begin position="1"/>
        <end position="18"/>
    </location>
</feature>
<evidence type="ECO:0000256" key="1">
    <source>
        <dbReference type="ARBA" id="ARBA00004613"/>
    </source>
</evidence>
<evidence type="ECO:0000256" key="4">
    <source>
        <dbReference type="ARBA" id="ARBA00023180"/>
    </source>
</evidence>
<evidence type="ECO:0000313" key="8">
    <source>
        <dbReference type="EMBL" id="MXU94579.1"/>
    </source>
</evidence>
<feature type="region of interest" description="Disordered" evidence="6">
    <location>
        <begin position="23"/>
        <end position="82"/>
    </location>
</feature>
<keyword evidence="3 7" id="KW-0732">Signal</keyword>
<keyword evidence="4" id="KW-0325">Glycoprotein</keyword>
<dbReference type="Pfam" id="PF12115">
    <property type="entry name" value="Salp15"/>
    <property type="match status" value="1"/>
</dbReference>
<comment type="subcellular location">
    <subcellularLocation>
        <location evidence="1">Secreted</location>
    </subcellularLocation>
</comment>
<evidence type="ECO:0000256" key="2">
    <source>
        <dbReference type="ARBA" id="ARBA00022525"/>
    </source>
</evidence>
<name>A0A6B0UXT8_IXORI</name>
<accession>A0A6B0UXT8</accession>
<evidence type="ECO:0000256" key="3">
    <source>
        <dbReference type="ARBA" id="ARBA00022729"/>
    </source>
</evidence>
<organism evidence="8">
    <name type="scientific">Ixodes ricinus</name>
    <name type="common">Common tick</name>
    <name type="synonym">Acarus ricinus</name>
    <dbReference type="NCBI Taxonomy" id="34613"/>
    <lineage>
        <taxon>Eukaryota</taxon>
        <taxon>Metazoa</taxon>
        <taxon>Ecdysozoa</taxon>
        <taxon>Arthropoda</taxon>
        <taxon>Chelicerata</taxon>
        <taxon>Arachnida</taxon>
        <taxon>Acari</taxon>
        <taxon>Parasitiformes</taxon>
        <taxon>Ixodida</taxon>
        <taxon>Ixodoidea</taxon>
        <taxon>Ixodidae</taxon>
        <taxon>Ixodinae</taxon>
        <taxon>Ixodes</taxon>
    </lineage>
</organism>
<dbReference type="EMBL" id="GIFC01012496">
    <property type="protein sequence ID" value="MXU94579.1"/>
    <property type="molecule type" value="Transcribed_RNA"/>
</dbReference>
<dbReference type="GO" id="GO:0005576">
    <property type="term" value="C:extracellular region"/>
    <property type="evidence" value="ECO:0007669"/>
    <property type="project" value="UniProtKB-SubCell"/>
</dbReference>
<evidence type="ECO:0000256" key="7">
    <source>
        <dbReference type="SAM" id="SignalP"/>
    </source>
</evidence>
<reference evidence="8" key="1">
    <citation type="submission" date="2019-12" db="EMBL/GenBank/DDBJ databases">
        <title>An insight into the sialome of adult female Ixodes ricinus ticks feeding for 6 days.</title>
        <authorList>
            <person name="Perner J."/>
            <person name="Ribeiro J.M.C."/>
        </authorList>
    </citation>
    <scope>NUCLEOTIDE SEQUENCE</scope>
    <source>
        <strain evidence="8">Semi-engorged</strain>
        <tissue evidence="8">Salivary glands</tissue>
    </source>
</reference>
<comment type="similarity">
    <text evidence="5">Belongs to the salp15 family.</text>
</comment>
<protein>
    <submittedName>
        <fullName evidence="8">Putative conserved secreted protein</fullName>
    </submittedName>
</protein>
<evidence type="ECO:0000256" key="6">
    <source>
        <dbReference type="SAM" id="MobiDB-lite"/>
    </source>
</evidence>
<sequence length="166" mass="17631">MLKLEFFILFVFAGLCFGNESDVENGSSGQENKKNEVKSAGTAANDNGGDGKGDSETDGNGEEQTSTGGAPNSQKGAGLVLPNFIGDDDTKKRYVDDLVQQCGNISVWKINDRNVTISLPKCTYICEDKTNSSVTKVQRIPKGKVCGPNNVKCGDEGDCPLNLPSC</sequence>
<proteinExistence type="inferred from homology"/>
<evidence type="ECO:0000256" key="5">
    <source>
        <dbReference type="ARBA" id="ARBA00034321"/>
    </source>
</evidence>